<evidence type="ECO:0000313" key="1">
    <source>
        <dbReference type="EMBL" id="SUI39702.1"/>
    </source>
</evidence>
<proteinExistence type="predicted"/>
<dbReference type="Proteomes" id="UP000255534">
    <property type="component" value="Unassembled WGS sequence"/>
</dbReference>
<dbReference type="AlphaFoldDB" id="A0A379Y286"/>
<protein>
    <submittedName>
        <fullName evidence="1">Uncharacterized protein</fullName>
    </submittedName>
</protein>
<reference evidence="1 2" key="1">
    <citation type="submission" date="2018-06" db="EMBL/GenBank/DDBJ databases">
        <authorList>
            <consortium name="Pathogen Informatics"/>
            <person name="Doyle S."/>
        </authorList>
    </citation>
    <scope>NUCLEOTIDE SEQUENCE [LARGE SCALE GENOMIC DNA]</scope>
    <source>
        <strain evidence="1 2">NCTC5798</strain>
    </source>
</reference>
<evidence type="ECO:0000313" key="2">
    <source>
        <dbReference type="Proteomes" id="UP000255534"/>
    </source>
</evidence>
<sequence length="268" mass="29716">MANYYTQASFAILCSQEQAQMALEAIEYVTDTDVAEGENLLSKPVSECSLTELLVLGIIQNHPDYDPSNPTFGQSESPENNYELDFKAEIIGKGLAICHEESINLDHAIAVTTAVLSVFNLPEMVTINAAFVCDRPRENEFGGAIIVVTKDTHHYEEGWNFSCLMNEAHDAGVKYALVKVNQYNHENTYTECYLMIYKASESAYDVARHRLASDENMSNNPDEDGVIILSEEENTSMALHSVTELTPVVYDSLSKLLPSLDELCPVTA</sequence>
<dbReference type="EMBL" id="UGXK01000002">
    <property type="protein sequence ID" value="SUI39702.1"/>
    <property type="molecule type" value="Genomic_DNA"/>
</dbReference>
<name>A0A379Y286_SALET</name>
<organism evidence="1 2">
    <name type="scientific">Salmonella enterica I</name>
    <dbReference type="NCBI Taxonomy" id="59201"/>
    <lineage>
        <taxon>Bacteria</taxon>
        <taxon>Pseudomonadati</taxon>
        <taxon>Pseudomonadota</taxon>
        <taxon>Gammaproteobacteria</taxon>
        <taxon>Enterobacterales</taxon>
        <taxon>Enterobacteriaceae</taxon>
        <taxon>Salmonella</taxon>
    </lineage>
</organism>
<accession>A0A379Y286</accession>
<gene>
    <name evidence="1" type="ORF">NCTC5798_06144</name>
</gene>